<dbReference type="InterPro" id="IPR006059">
    <property type="entry name" value="SBP"/>
</dbReference>
<protein>
    <submittedName>
        <fullName evidence="4">Extracellular solute-binding protein</fullName>
    </submittedName>
</protein>
<dbReference type="InterPro" id="IPR006311">
    <property type="entry name" value="TAT_signal"/>
</dbReference>
<dbReference type="AlphaFoldDB" id="A0A8J7SJ51"/>
<proteinExistence type="inferred from homology"/>
<evidence type="ECO:0000256" key="1">
    <source>
        <dbReference type="ARBA" id="ARBA00004418"/>
    </source>
</evidence>
<evidence type="ECO:0000256" key="3">
    <source>
        <dbReference type="SAM" id="MobiDB-lite"/>
    </source>
</evidence>
<sequence>MVKKSPLDPTGQGFRVNGSPSRRSVIKGVGAAAAVAPFALSAPAVLAADKTVRFLNAEPSVDSVRAMRFAAAQYEKETGIKVQMDSVPGGKAFEKLQASIQSGRPYDIATLSFVGDVLLLANEKKIVPLNSIISKYDWGPRILFPMQGDNYWYPYDYNLCWINYRKDLYAAKSLREPGNWDGMMGNLAALTGDGENQLRHGIVHPIGSNGAANYTAFGYMWANGVKLFDDDWNVVLDSPDILPKAAEYLDFMADLTQYMPPSPMQSDWANLVGDFQGGIISHTPGTGRLIDQMGLTMPEKAKQVSSFLFPSKDGKKFAVNHGYDGWVVLDTAMTDEALKFLEWFSDEHLINFLHSSPVHYQPTRLDIYEDPRWTSHPAFETFADILAMQKRVLNDPDVIIRSIDTEGPEPDVRAGKVFRSYALPEMIQDRVLNGTSATDSVRTAAEKIRKIIAA</sequence>
<dbReference type="PANTHER" id="PTHR43649:SF12">
    <property type="entry name" value="DIACETYLCHITOBIOSE BINDING PROTEIN DASA"/>
    <property type="match status" value="1"/>
</dbReference>
<dbReference type="EMBL" id="JAGMWN010000004">
    <property type="protein sequence ID" value="MBP5857483.1"/>
    <property type="molecule type" value="Genomic_DNA"/>
</dbReference>
<dbReference type="Proteomes" id="UP000672602">
    <property type="component" value="Unassembled WGS sequence"/>
</dbReference>
<gene>
    <name evidence="4" type="ORF">KAJ83_10725</name>
</gene>
<dbReference type="RefSeq" id="WP_210682065.1">
    <property type="nucleotide sequence ID" value="NZ_JAGMWN010000004.1"/>
</dbReference>
<comment type="caution">
    <text evidence="4">The sequence shown here is derived from an EMBL/GenBank/DDBJ whole genome shotgun (WGS) entry which is preliminary data.</text>
</comment>
<dbReference type="Pfam" id="PF01547">
    <property type="entry name" value="SBP_bac_1"/>
    <property type="match status" value="1"/>
</dbReference>
<evidence type="ECO:0000313" key="5">
    <source>
        <dbReference type="Proteomes" id="UP000672602"/>
    </source>
</evidence>
<accession>A0A8J7SJ51</accession>
<reference evidence="4" key="1">
    <citation type="submission" date="2021-04" db="EMBL/GenBank/DDBJ databases">
        <authorList>
            <person name="Zhang D.-C."/>
        </authorList>
    </citation>
    <scope>NUCLEOTIDE SEQUENCE</scope>
    <source>
        <strain evidence="4">CGMCC 1.15697</strain>
    </source>
</reference>
<comment type="similarity">
    <text evidence="2">Belongs to the bacterial solute-binding protein 1 family.</text>
</comment>
<dbReference type="PANTHER" id="PTHR43649">
    <property type="entry name" value="ARABINOSE-BINDING PROTEIN-RELATED"/>
    <property type="match status" value="1"/>
</dbReference>
<keyword evidence="5" id="KW-1185">Reference proteome</keyword>
<dbReference type="SUPFAM" id="SSF53850">
    <property type="entry name" value="Periplasmic binding protein-like II"/>
    <property type="match status" value="1"/>
</dbReference>
<organism evidence="4 5">
    <name type="scientific">Marivibrio halodurans</name>
    <dbReference type="NCBI Taxonomy" id="2039722"/>
    <lineage>
        <taxon>Bacteria</taxon>
        <taxon>Pseudomonadati</taxon>
        <taxon>Pseudomonadota</taxon>
        <taxon>Alphaproteobacteria</taxon>
        <taxon>Rhodospirillales</taxon>
        <taxon>Rhodospirillaceae</taxon>
        <taxon>Marivibrio</taxon>
    </lineage>
</organism>
<name>A0A8J7SJ51_9PROT</name>
<dbReference type="GO" id="GO:0042597">
    <property type="term" value="C:periplasmic space"/>
    <property type="evidence" value="ECO:0007669"/>
    <property type="project" value="UniProtKB-SubCell"/>
</dbReference>
<feature type="region of interest" description="Disordered" evidence="3">
    <location>
        <begin position="1"/>
        <end position="21"/>
    </location>
</feature>
<dbReference type="Gene3D" id="3.40.190.10">
    <property type="entry name" value="Periplasmic binding protein-like II"/>
    <property type="match status" value="1"/>
</dbReference>
<evidence type="ECO:0000313" key="4">
    <source>
        <dbReference type="EMBL" id="MBP5857483.1"/>
    </source>
</evidence>
<evidence type="ECO:0000256" key="2">
    <source>
        <dbReference type="ARBA" id="ARBA00008520"/>
    </source>
</evidence>
<dbReference type="PROSITE" id="PS51318">
    <property type="entry name" value="TAT"/>
    <property type="match status" value="1"/>
</dbReference>
<dbReference type="InterPro" id="IPR050490">
    <property type="entry name" value="Bact_solute-bd_prot1"/>
</dbReference>
<comment type="subcellular location">
    <subcellularLocation>
        <location evidence="1">Periplasm</location>
    </subcellularLocation>
</comment>